<sequence>MRLSSSIIAPRAALILTVAARALAVVPVTDISISALTPEIESDSAAIYYGRNPEDSLLLGNDGSAATGGFRAWDLLSSTTALLVRRSRCPAFRRRRDGLVVSLASPDSVIRVFDVGDGLKEIYEARKKVLGDWSALCTWKSQRSGRQFFYLFGKGQIIYALEASSCAVSPFADVIYFAGEDNAVYAFDAAESTSAPDIKILGQAADAITGLASYVISRCSEYLLVAQTDTVAVYTPQMELLGLMQLTGAEDIEIQGLSIYQAKSRQYGRGVLAYAIESDSGASYGISSLKQPFDDLGLALNSRYSTRSIKGPSHPVPGVLQNGFSVKGQHGSRLSCFAGFAGPKCEQFTCRNDCSGNGRCVGPNECACDSSWAGPDCAFVRVEPKYETDGNGADGHDPAIWISPVSADRSRVITTTKSEEGAGLAVFDLTGKLLQHLDAGEPNNVDVIYGFKAGNRTVDLAYAACRDDDTLCLFEIDHNGLLSNIPGGSQPTQPDFTVYGSCAYRSPRTGKQYLFVNAKSAEYLQYELTATANGTLATTLVRSFTGGSGGQVEGCVVDDKNSRIFVGEEPYGLWRYDAEPEGSSEGYLVGHIGDGHLSADVEGVTLVPGKTLDTGFILVSCQGVSAYVIYRRAPPHEYVATFTIVESEDGSVDAVSNTDGLAAVGNALGDDFPHGLVVVHDDANQLPDGSTSVDASFKLVSLADILEAPGLACLGLLKDVDEAWDPRA</sequence>
<dbReference type="PANTHER" id="PTHR14949">
    <property type="entry name" value="EGF-LIKE-DOMAIN, MULTIPLE 7, 8"/>
    <property type="match status" value="1"/>
</dbReference>
<evidence type="ECO:0000259" key="5">
    <source>
        <dbReference type="PROSITE" id="PS50026"/>
    </source>
</evidence>
<feature type="signal peptide" evidence="4">
    <location>
        <begin position="1"/>
        <end position="24"/>
    </location>
</feature>
<keyword evidence="3" id="KW-0245">EGF-like domain</keyword>
<reference evidence="7" key="1">
    <citation type="submission" date="2023-03" db="EMBL/GenBank/DDBJ databases">
        <title>Near-Complete genome sequence of Lipomyces tetrasporous NRRL Y-64009, an oleaginous yeast capable of growing on lignocellulosic hydrolysates.</title>
        <authorList>
            <consortium name="Lawrence Berkeley National Laboratory"/>
            <person name="Jagtap S.S."/>
            <person name="Liu J.-J."/>
            <person name="Walukiewicz H.E."/>
            <person name="Pangilinan J."/>
            <person name="Lipzen A."/>
            <person name="Ahrendt S."/>
            <person name="Koriabine M."/>
            <person name="Cobaugh K."/>
            <person name="Salamov A."/>
            <person name="Yoshinaga Y."/>
            <person name="Ng V."/>
            <person name="Daum C."/>
            <person name="Grigoriev I.V."/>
            <person name="Slininger P.J."/>
            <person name="Dien B.S."/>
            <person name="Jin Y.-S."/>
            <person name="Rao C.V."/>
        </authorList>
    </citation>
    <scope>NUCLEOTIDE SEQUENCE</scope>
    <source>
        <strain evidence="7">NRRL Y-64009</strain>
    </source>
</reference>
<dbReference type="InterPro" id="IPR013111">
    <property type="entry name" value="EGF_extracell"/>
</dbReference>
<evidence type="ECO:0000259" key="6">
    <source>
        <dbReference type="PROSITE" id="PS51662"/>
    </source>
</evidence>
<comment type="caution">
    <text evidence="3">Lacks conserved residue(s) required for the propagation of feature annotation.</text>
</comment>
<dbReference type="PROSITE" id="PS51662">
    <property type="entry name" value="BP_PHYTASE"/>
    <property type="match status" value="2"/>
</dbReference>
<gene>
    <name evidence="7" type="ORF">POJ06DRAFT_290912</name>
</gene>
<dbReference type="Pfam" id="PF07974">
    <property type="entry name" value="EGF_2"/>
    <property type="match status" value="1"/>
</dbReference>
<feature type="domain" description="EGF-like" evidence="5">
    <location>
        <begin position="346"/>
        <end position="378"/>
    </location>
</feature>
<evidence type="ECO:0000256" key="2">
    <source>
        <dbReference type="ARBA" id="ARBA00023157"/>
    </source>
</evidence>
<dbReference type="Pfam" id="PF02333">
    <property type="entry name" value="Phytase"/>
    <property type="match status" value="1"/>
</dbReference>
<dbReference type="GeneID" id="80885522"/>
<keyword evidence="1 4" id="KW-0732">Signal</keyword>
<dbReference type="SUPFAM" id="SSF50956">
    <property type="entry name" value="Thermostable phytase (3-phytase)"/>
    <property type="match status" value="2"/>
</dbReference>
<feature type="chain" id="PRO_5042025182" description="3-phytase" evidence="4">
    <location>
        <begin position="25"/>
        <end position="728"/>
    </location>
</feature>
<feature type="domain" description="BPP" evidence="6">
    <location>
        <begin position="372"/>
        <end position="709"/>
    </location>
</feature>
<evidence type="ECO:0000313" key="7">
    <source>
        <dbReference type="EMBL" id="KAJ8099643.1"/>
    </source>
</evidence>
<dbReference type="InterPro" id="IPR050969">
    <property type="entry name" value="Dev_Signal_Modulators"/>
</dbReference>
<evidence type="ECO:0000256" key="3">
    <source>
        <dbReference type="PROSITE-ProRule" id="PRU00076"/>
    </source>
</evidence>
<feature type="domain" description="BPP" evidence="6">
    <location>
        <begin position="21"/>
        <end position="344"/>
    </location>
</feature>
<dbReference type="AlphaFoldDB" id="A0AAD7QQI1"/>
<dbReference type="InterPro" id="IPR000742">
    <property type="entry name" value="EGF"/>
</dbReference>
<evidence type="ECO:0000256" key="4">
    <source>
        <dbReference type="SAM" id="SignalP"/>
    </source>
</evidence>
<dbReference type="PANTHER" id="PTHR14949:SF56">
    <property type="entry name" value="EGF-LIKE-DOMAIN, MULTIPLE 7"/>
    <property type="match status" value="1"/>
</dbReference>
<keyword evidence="8" id="KW-1185">Reference proteome</keyword>
<name>A0AAD7QQI1_9ASCO</name>
<dbReference type="PROSITE" id="PS00022">
    <property type="entry name" value="EGF_1"/>
    <property type="match status" value="1"/>
</dbReference>
<evidence type="ECO:0000256" key="1">
    <source>
        <dbReference type="ARBA" id="ARBA00022729"/>
    </source>
</evidence>
<organism evidence="7 8">
    <name type="scientific">Lipomyces tetrasporus</name>
    <dbReference type="NCBI Taxonomy" id="54092"/>
    <lineage>
        <taxon>Eukaryota</taxon>
        <taxon>Fungi</taxon>
        <taxon>Dikarya</taxon>
        <taxon>Ascomycota</taxon>
        <taxon>Saccharomycotina</taxon>
        <taxon>Lipomycetes</taxon>
        <taxon>Lipomycetales</taxon>
        <taxon>Lipomycetaceae</taxon>
        <taxon>Lipomyces</taxon>
    </lineage>
</organism>
<dbReference type="InterPro" id="IPR003431">
    <property type="entry name" value="B-propeller_Phytase"/>
</dbReference>
<dbReference type="Gene3D" id="2.10.25.10">
    <property type="entry name" value="Laminin"/>
    <property type="match status" value="1"/>
</dbReference>
<accession>A0AAD7QQI1</accession>
<comment type="caution">
    <text evidence="7">The sequence shown here is derived from an EMBL/GenBank/DDBJ whole genome shotgun (WGS) entry which is preliminary data.</text>
</comment>
<dbReference type="EMBL" id="JARPMG010000006">
    <property type="protein sequence ID" value="KAJ8099643.1"/>
    <property type="molecule type" value="Genomic_DNA"/>
</dbReference>
<evidence type="ECO:0000313" key="8">
    <source>
        <dbReference type="Proteomes" id="UP001217417"/>
    </source>
</evidence>
<feature type="disulfide bond" evidence="3">
    <location>
        <begin position="350"/>
        <end position="360"/>
    </location>
</feature>
<dbReference type="Proteomes" id="UP001217417">
    <property type="component" value="Unassembled WGS sequence"/>
</dbReference>
<dbReference type="GO" id="GO:0016158">
    <property type="term" value="F:inositol hexakisphosphate 3-phosphatase activity"/>
    <property type="evidence" value="ECO:0007669"/>
    <property type="project" value="InterPro"/>
</dbReference>
<dbReference type="Gene3D" id="2.120.10.30">
    <property type="entry name" value="TolB, C-terminal domain"/>
    <property type="match status" value="3"/>
</dbReference>
<dbReference type="RefSeq" id="XP_056043093.1">
    <property type="nucleotide sequence ID" value="XM_056190356.1"/>
</dbReference>
<dbReference type="InterPro" id="IPR011042">
    <property type="entry name" value="6-blade_b-propeller_TolB-like"/>
</dbReference>
<protein>
    <recommendedName>
        <fullName evidence="9">3-phytase</fullName>
    </recommendedName>
</protein>
<keyword evidence="2 3" id="KW-1015">Disulfide bond</keyword>
<dbReference type="PROSITE" id="PS50026">
    <property type="entry name" value="EGF_3"/>
    <property type="match status" value="1"/>
</dbReference>
<proteinExistence type="predicted"/>
<evidence type="ECO:0008006" key="9">
    <source>
        <dbReference type="Google" id="ProtNLM"/>
    </source>
</evidence>
<feature type="disulfide bond" evidence="3">
    <location>
        <begin position="368"/>
        <end position="377"/>
    </location>
</feature>